<dbReference type="GO" id="GO:0010087">
    <property type="term" value="P:phloem or xylem histogenesis"/>
    <property type="evidence" value="ECO:0007669"/>
    <property type="project" value="TreeGrafter"/>
</dbReference>
<dbReference type="AlphaFoldDB" id="A0A199V3L7"/>
<feature type="domain" description="VAN3-binding protein-like auxin canalisation" evidence="1">
    <location>
        <begin position="1"/>
        <end position="78"/>
    </location>
</feature>
<protein>
    <submittedName>
        <fullName evidence="3">VAN3-binding protein</fullName>
    </submittedName>
</protein>
<evidence type="ECO:0000313" key="4">
    <source>
        <dbReference type="Proteomes" id="UP000092600"/>
    </source>
</evidence>
<organism evidence="3 4">
    <name type="scientific">Ananas comosus</name>
    <name type="common">Pineapple</name>
    <name type="synonym">Ananas ananas</name>
    <dbReference type="NCBI Taxonomy" id="4615"/>
    <lineage>
        <taxon>Eukaryota</taxon>
        <taxon>Viridiplantae</taxon>
        <taxon>Streptophyta</taxon>
        <taxon>Embryophyta</taxon>
        <taxon>Tracheophyta</taxon>
        <taxon>Spermatophyta</taxon>
        <taxon>Magnoliopsida</taxon>
        <taxon>Liliopsida</taxon>
        <taxon>Poales</taxon>
        <taxon>Bromeliaceae</taxon>
        <taxon>Bromelioideae</taxon>
        <taxon>Ananas</taxon>
    </lineage>
</organism>
<evidence type="ECO:0000259" key="2">
    <source>
        <dbReference type="Pfam" id="PF08458"/>
    </source>
</evidence>
<dbReference type="PANTHER" id="PTHR31351">
    <property type="entry name" value="EXPRESSED PROTEIN"/>
    <property type="match status" value="1"/>
</dbReference>
<sequence>MASATELLASHCVEIAELTGASHMQVASAVESAVDVRTPGDLMTLTAAAATALRGAAALKLRVQREPRSIAAVTPYERGPCSSPDIWCKEGDLLKRTGKGALHWKRVSVYINKKSQVKNLHCRIQNDNSKMSTVVLKLKSKHIGGALSKKKKSVIYGVYDELQPWTRQVRESTEEKCYFGLRTAQGLIEFECENRSEKKNWVGGVQNLLRQVAGRTDRIEHSLESLKLGTKTSTLCMLPPLEAMQSESLATIPTAS</sequence>
<proteinExistence type="predicted"/>
<dbReference type="GO" id="GO:0010305">
    <property type="term" value="P:leaf vascular tissue pattern formation"/>
    <property type="evidence" value="ECO:0007669"/>
    <property type="project" value="TreeGrafter"/>
</dbReference>
<gene>
    <name evidence="3" type="ORF">ACMD2_08487</name>
</gene>
<reference evidence="3 4" key="1">
    <citation type="journal article" date="2016" name="DNA Res.">
        <title>The draft genome of MD-2 pineapple using hybrid error correction of long reads.</title>
        <authorList>
            <person name="Redwan R.M."/>
            <person name="Saidin A."/>
            <person name="Kumar S.V."/>
        </authorList>
    </citation>
    <scope>NUCLEOTIDE SEQUENCE [LARGE SCALE GENOMIC DNA]</scope>
    <source>
        <strain evidence="4">cv. MD2</strain>
        <tissue evidence="3">Leaf</tissue>
    </source>
</reference>
<dbReference type="InterPro" id="IPR008546">
    <property type="entry name" value="VAN3-bd-like_auxin_canal"/>
</dbReference>
<evidence type="ECO:0000259" key="1">
    <source>
        <dbReference type="Pfam" id="PF05703"/>
    </source>
</evidence>
<dbReference type="EMBL" id="LSRQ01003421">
    <property type="protein sequence ID" value="OAY71568.1"/>
    <property type="molecule type" value="Genomic_DNA"/>
</dbReference>
<dbReference type="InterPro" id="IPR040269">
    <property type="entry name" value="VAB"/>
</dbReference>
<dbReference type="Pfam" id="PF08458">
    <property type="entry name" value="PH_2"/>
    <property type="match status" value="2"/>
</dbReference>
<feature type="domain" description="Pleckstrin-like plant" evidence="2">
    <location>
        <begin position="129"/>
        <end position="212"/>
    </location>
</feature>
<accession>A0A199V3L7</accession>
<dbReference type="Proteomes" id="UP000092600">
    <property type="component" value="Unassembled WGS sequence"/>
</dbReference>
<comment type="caution">
    <text evidence="3">The sequence shown here is derived from an EMBL/GenBank/DDBJ whole genome shotgun (WGS) entry which is preliminary data.</text>
</comment>
<evidence type="ECO:0000313" key="3">
    <source>
        <dbReference type="EMBL" id="OAY71568.1"/>
    </source>
</evidence>
<name>A0A199V3L7_ANACO</name>
<dbReference type="Pfam" id="PF05703">
    <property type="entry name" value="Auxin_canalis"/>
    <property type="match status" value="1"/>
</dbReference>
<feature type="domain" description="Pleckstrin-like plant" evidence="2">
    <location>
        <begin position="92"/>
        <end position="117"/>
    </location>
</feature>
<dbReference type="InterPro" id="IPR013666">
    <property type="entry name" value="PH_pln"/>
</dbReference>
<dbReference type="GO" id="GO:0009734">
    <property type="term" value="P:auxin-activated signaling pathway"/>
    <property type="evidence" value="ECO:0007669"/>
    <property type="project" value="TreeGrafter"/>
</dbReference>
<dbReference type="PANTHER" id="PTHR31351:SF24">
    <property type="entry name" value="VAN3-BINDING PROTEIN-LIKE"/>
    <property type="match status" value="1"/>
</dbReference>
<dbReference type="STRING" id="4615.A0A199V3L7"/>